<organism evidence="1 2">
    <name type="scientific">Vermiconidia calcicola</name>
    <dbReference type="NCBI Taxonomy" id="1690605"/>
    <lineage>
        <taxon>Eukaryota</taxon>
        <taxon>Fungi</taxon>
        <taxon>Dikarya</taxon>
        <taxon>Ascomycota</taxon>
        <taxon>Pezizomycotina</taxon>
        <taxon>Dothideomycetes</taxon>
        <taxon>Dothideomycetidae</taxon>
        <taxon>Mycosphaerellales</taxon>
        <taxon>Extremaceae</taxon>
        <taxon>Vermiconidia</taxon>
    </lineage>
</organism>
<name>A0AAV9PS03_9PEZI</name>
<accession>A0AAV9PS03</accession>
<dbReference type="Gene3D" id="3.10.450.50">
    <property type="match status" value="1"/>
</dbReference>
<protein>
    <recommendedName>
        <fullName evidence="3">Carboxymethylenebutenolidase</fullName>
    </recommendedName>
</protein>
<evidence type="ECO:0008006" key="3">
    <source>
        <dbReference type="Google" id="ProtNLM"/>
    </source>
</evidence>
<sequence length="400" mass="45248">MVRIEVGGKPIIDVDTVRGDSARLKDHVRQKIRGGGSRSRAVHLSWNTTVPRLVLTSDTDDFDQTTISHFQEEGFQLSYLAYDGNKADYMAKLQHLQDPLELGEKYAIVPYGDAAAHVLEACMKPMPKLVAVVAYYPPYMPRTTTDFPPTLGVLIHLASSQKFGTRHPSYRYSNTRPGFAEYDLEEFDKIAASLAWSRTLGLLRESFDMQPPDLEALWEAQMRHEFVEKNADKTMATMVPQPYVNHVPTMTGGIGHDELHRFYEDFFIPNNPPDFLIKLLSRTVGVDRVVDEMFVKFTHTTEMPWMLPGVPPTGKKVEVVLVSVVCSRGGKLFHEHIYWDQASVLVQVGLIDPTLIPKTFETLEEGREEEVDSLPVCGRKAARKVLDEDSSKSNRLIPDW</sequence>
<proteinExistence type="predicted"/>
<reference evidence="1 2" key="1">
    <citation type="submission" date="2023-06" db="EMBL/GenBank/DDBJ databases">
        <title>Black Yeasts Isolated from many extreme environments.</title>
        <authorList>
            <person name="Coleine C."/>
            <person name="Stajich J.E."/>
            <person name="Selbmann L."/>
        </authorList>
    </citation>
    <scope>NUCLEOTIDE SEQUENCE [LARGE SCALE GENOMIC DNA]</scope>
    <source>
        <strain evidence="1 2">CCFEE 5887</strain>
    </source>
</reference>
<dbReference type="AlphaFoldDB" id="A0AAV9PS03"/>
<dbReference type="GO" id="GO:0030638">
    <property type="term" value="P:polyketide metabolic process"/>
    <property type="evidence" value="ECO:0007669"/>
    <property type="project" value="InterPro"/>
</dbReference>
<dbReference type="PANTHER" id="PTHR38436">
    <property type="entry name" value="POLYKETIDE CYCLASE SNOAL-LIKE DOMAIN"/>
    <property type="match status" value="1"/>
</dbReference>
<dbReference type="InterPro" id="IPR009959">
    <property type="entry name" value="Cyclase_SnoaL-like"/>
</dbReference>
<dbReference type="Proteomes" id="UP001345827">
    <property type="component" value="Unassembled WGS sequence"/>
</dbReference>
<dbReference type="SUPFAM" id="SSF54427">
    <property type="entry name" value="NTF2-like"/>
    <property type="match status" value="1"/>
</dbReference>
<dbReference type="EMBL" id="JAXLQG010000026">
    <property type="protein sequence ID" value="KAK5528417.1"/>
    <property type="molecule type" value="Genomic_DNA"/>
</dbReference>
<evidence type="ECO:0000313" key="1">
    <source>
        <dbReference type="EMBL" id="KAK5528417.1"/>
    </source>
</evidence>
<evidence type="ECO:0000313" key="2">
    <source>
        <dbReference type="Proteomes" id="UP001345827"/>
    </source>
</evidence>
<keyword evidence="2" id="KW-1185">Reference proteome</keyword>
<dbReference type="InterPro" id="IPR032710">
    <property type="entry name" value="NTF2-like_dom_sf"/>
</dbReference>
<comment type="caution">
    <text evidence="1">The sequence shown here is derived from an EMBL/GenBank/DDBJ whole genome shotgun (WGS) entry which is preliminary data.</text>
</comment>
<gene>
    <name evidence="1" type="ORF">LTR25_010416</name>
</gene>
<dbReference type="PANTHER" id="PTHR38436:SF3">
    <property type="entry name" value="CARBOXYMETHYLENEBUTENOLIDASE-RELATED"/>
    <property type="match status" value="1"/>
</dbReference>